<reference evidence="1 2" key="1">
    <citation type="submission" date="2013-09" db="EMBL/GenBank/DDBJ databases">
        <title>Corchorus capsularis genome sequencing.</title>
        <authorList>
            <person name="Alam M."/>
            <person name="Haque M.S."/>
            <person name="Islam M.S."/>
            <person name="Emdad E.M."/>
            <person name="Islam M.M."/>
            <person name="Ahmed B."/>
            <person name="Halim A."/>
            <person name="Hossen Q.M.M."/>
            <person name="Hossain M.Z."/>
            <person name="Ahmed R."/>
            <person name="Khan M.M."/>
            <person name="Islam R."/>
            <person name="Rashid M.M."/>
            <person name="Khan S.A."/>
            <person name="Rahman M.S."/>
            <person name="Alam M."/>
        </authorList>
    </citation>
    <scope>NUCLEOTIDE SEQUENCE [LARGE SCALE GENOMIC DNA]</scope>
    <source>
        <strain evidence="2">cv. CVL-1</strain>
        <tissue evidence="1">Whole seedling</tissue>
    </source>
</reference>
<organism evidence="1 2">
    <name type="scientific">Corchorus capsularis</name>
    <name type="common">Jute</name>
    <dbReference type="NCBI Taxonomy" id="210143"/>
    <lineage>
        <taxon>Eukaryota</taxon>
        <taxon>Viridiplantae</taxon>
        <taxon>Streptophyta</taxon>
        <taxon>Embryophyta</taxon>
        <taxon>Tracheophyta</taxon>
        <taxon>Spermatophyta</taxon>
        <taxon>Magnoliopsida</taxon>
        <taxon>eudicotyledons</taxon>
        <taxon>Gunneridae</taxon>
        <taxon>Pentapetalae</taxon>
        <taxon>rosids</taxon>
        <taxon>malvids</taxon>
        <taxon>Malvales</taxon>
        <taxon>Malvaceae</taxon>
        <taxon>Grewioideae</taxon>
        <taxon>Apeibeae</taxon>
        <taxon>Corchorus</taxon>
    </lineage>
</organism>
<dbReference type="Gramene" id="OMO55656">
    <property type="protein sequence ID" value="OMO55656"/>
    <property type="gene ID" value="CCACVL1_27113"/>
</dbReference>
<gene>
    <name evidence="1" type="ORF">CCACVL1_27113</name>
</gene>
<name>A0A1R3GC68_COCAP</name>
<protein>
    <submittedName>
        <fullName evidence="1">Uncharacterized protein</fullName>
    </submittedName>
</protein>
<evidence type="ECO:0000313" key="1">
    <source>
        <dbReference type="EMBL" id="OMO55656.1"/>
    </source>
</evidence>
<accession>A0A1R3GC68</accession>
<sequence length="27" mass="3078">MALDIMEETNINMAIDIRGIKPFRITA</sequence>
<proteinExistence type="predicted"/>
<keyword evidence="2" id="KW-1185">Reference proteome</keyword>
<comment type="caution">
    <text evidence="1">The sequence shown here is derived from an EMBL/GenBank/DDBJ whole genome shotgun (WGS) entry which is preliminary data.</text>
</comment>
<evidence type="ECO:0000313" key="2">
    <source>
        <dbReference type="Proteomes" id="UP000188268"/>
    </source>
</evidence>
<dbReference type="Proteomes" id="UP000188268">
    <property type="component" value="Unassembled WGS sequence"/>
</dbReference>
<dbReference type="AlphaFoldDB" id="A0A1R3GC68"/>
<dbReference type="EMBL" id="AWWV01014607">
    <property type="protein sequence ID" value="OMO55656.1"/>
    <property type="molecule type" value="Genomic_DNA"/>
</dbReference>